<dbReference type="EMBL" id="LLZH01000315">
    <property type="protein sequence ID" value="KUL25313.1"/>
    <property type="molecule type" value="Genomic_DNA"/>
</dbReference>
<accession>A0A101JEJ7</accession>
<dbReference type="Proteomes" id="UP000053244">
    <property type="component" value="Unassembled WGS sequence"/>
</dbReference>
<organism evidence="1 2">
    <name type="scientific">Actinoplanes awajinensis subsp. mycoplanecinus</name>
    <dbReference type="NCBI Taxonomy" id="135947"/>
    <lineage>
        <taxon>Bacteria</taxon>
        <taxon>Bacillati</taxon>
        <taxon>Actinomycetota</taxon>
        <taxon>Actinomycetes</taxon>
        <taxon>Micromonosporales</taxon>
        <taxon>Micromonosporaceae</taxon>
        <taxon>Actinoplanes</taxon>
    </lineage>
</organism>
<comment type="caution">
    <text evidence="1">The sequence shown here is derived from an EMBL/GenBank/DDBJ whole genome shotgun (WGS) entry which is preliminary data.</text>
</comment>
<gene>
    <name evidence="1" type="ORF">ADL15_41060</name>
</gene>
<sequence length="62" mass="6520">MLRLSLQLRDAAAEADRQDVIAKVDELMSLIAGERISAGAGTEKASPGVPEAVQRILNGLGF</sequence>
<name>A0A101JEJ7_9ACTN</name>
<evidence type="ECO:0000313" key="2">
    <source>
        <dbReference type="Proteomes" id="UP000053244"/>
    </source>
</evidence>
<reference evidence="1 2" key="1">
    <citation type="submission" date="2015-10" db="EMBL/GenBank/DDBJ databases">
        <authorList>
            <person name="Gilbert D.G."/>
        </authorList>
    </citation>
    <scope>NUCLEOTIDE SEQUENCE [LARGE SCALE GENOMIC DNA]</scope>
    <source>
        <strain evidence="1 2">NRRL B-16712</strain>
    </source>
</reference>
<keyword evidence="2" id="KW-1185">Reference proteome</keyword>
<protein>
    <submittedName>
        <fullName evidence="1">Uncharacterized protein</fullName>
    </submittedName>
</protein>
<dbReference type="AlphaFoldDB" id="A0A101JEJ7"/>
<proteinExistence type="predicted"/>
<evidence type="ECO:0000313" key="1">
    <source>
        <dbReference type="EMBL" id="KUL25313.1"/>
    </source>
</evidence>